<dbReference type="EMBL" id="JAFEMC010000005">
    <property type="protein sequence ID" value="MBM6577814.1"/>
    <property type="molecule type" value="Genomic_DNA"/>
</dbReference>
<dbReference type="CDD" id="cd06558">
    <property type="entry name" value="crotonase-like"/>
    <property type="match status" value="1"/>
</dbReference>
<evidence type="ECO:0000313" key="3">
    <source>
        <dbReference type="EMBL" id="MBM6577814.1"/>
    </source>
</evidence>
<dbReference type="Gene3D" id="1.10.12.10">
    <property type="entry name" value="Lyase 2-enoyl-coa Hydratase, Chain A, domain 2"/>
    <property type="match status" value="1"/>
</dbReference>
<sequence>MSTLAATQIEADSLTLARDGDIAIITLARSSAMNAVNDALRIGLVRACEEVSASPGIKAVLVRAEGERAFCVGADIKEDRPALSPTEARKPPADRDYTNALAAMRKPVVCAIHGFCLGAGLEIALACDIRIASADATFGLPEVNLGLIPGAGGTQRLTRLIGSGRALDMMLSGERIDAARALDYGLVTRLAPSRADLHDAAIALTRALAAKAPVAIAYLKEAVCAGMDGSLGAGLARERDLFTMLLTTEDKKEAAEAFKMKRSPVFQGR</sequence>
<proteinExistence type="inferred from homology"/>
<keyword evidence="2" id="KW-0456">Lyase</keyword>
<dbReference type="InterPro" id="IPR029045">
    <property type="entry name" value="ClpP/crotonase-like_dom_sf"/>
</dbReference>
<accession>A0ABS2DCL2</accession>
<dbReference type="SUPFAM" id="SSF52096">
    <property type="entry name" value="ClpP/crotonase"/>
    <property type="match status" value="1"/>
</dbReference>
<dbReference type="InterPro" id="IPR001753">
    <property type="entry name" value="Enoyl-CoA_hydra/iso"/>
</dbReference>
<dbReference type="Proteomes" id="UP000763641">
    <property type="component" value="Unassembled WGS sequence"/>
</dbReference>
<evidence type="ECO:0000256" key="2">
    <source>
        <dbReference type="ARBA" id="ARBA00023239"/>
    </source>
</evidence>
<dbReference type="Pfam" id="PF00378">
    <property type="entry name" value="ECH_1"/>
    <property type="match status" value="1"/>
</dbReference>
<comment type="caution">
    <text evidence="3">The sequence shown here is derived from an EMBL/GenBank/DDBJ whole genome shotgun (WGS) entry which is preliminary data.</text>
</comment>
<gene>
    <name evidence="3" type="ORF">ILT43_15635</name>
</gene>
<dbReference type="Gene3D" id="3.90.226.10">
    <property type="entry name" value="2-enoyl-CoA Hydratase, Chain A, domain 1"/>
    <property type="match status" value="1"/>
</dbReference>
<dbReference type="RefSeq" id="WP_204199914.1">
    <property type="nucleotide sequence ID" value="NZ_JAFEMC010000005.1"/>
</dbReference>
<dbReference type="PANTHER" id="PTHR11941">
    <property type="entry name" value="ENOYL-COA HYDRATASE-RELATED"/>
    <property type="match status" value="1"/>
</dbReference>
<name>A0ABS2DCL2_9SPHN</name>
<dbReference type="PANTHER" id="PTHR11941:SF54">
    <property type="entry name" value="ENOYL-COA HYDRATASE, MITOCHONDRIAL"/>
    <property type="match status" value="1"/>
</dbReference>
<evidence type="ECO:0000313" key="4">
    <source>
        <dbReference type="Proteomes" id="UP000763641"/>
    </source>
</evidence>
<evidence type="ECO:0000256" key="1">
    <source>
        <dbReference type="ARBA" id="ARBA00005254"/>
    </source>
</evidence>
<organism evidence="3 4">
    <name type="scientific">Sphingomonas longa</name>
    <dbReference type="NCBI Taxonomy" id="2778730"/>
    <lineage>
        <taxon>Bacteria</taxon>
        <taxon>Pseudomonadati</taxon>
        <taxon>Pseudomonadota</taxon>
        <taxon>Alphaproteobacteria</taxon>
        <taxon>Sphingomonadales</taxon>
        <taxon>Sphingomonadaceae</taxon>
        <taxon>Sphingomonas</taxon>
    </lineage>
</organism>
<comment type="similarity">
    <text evidence="1">Belongs to the enoyl-CoA hydratase/isomerase family.</text>
</comment>
<protein>
    <submittedName>
        <fullName evidence="3">Enoyl-CoA hydratase/isomerase family protein</fullName>
    </submittedName>
</protein>
<keyword evidence="4" id="KW-1185">Reference proteome</keyword>
<reference evidence="3 4" key="1">
    <citation type="submission" date="2020-12" db="EMBL/GenBank/DDBJ databases">
        <title>Sphingomonas sp.</title>
        <authorList>
            <person name="Kim M.K."/>
        </authorList>
    </citation>
    <scope>NUCLEOTIDE SEQUENCE [LARGE SCALE GENOMIC DNA]</scope>
    <source>
        <strain evidence="3 4">BT552</strain>
    </source>
</reference>
<dbReference type="InterPro" id="IPR014748">
    <property type="entry name" value="Enoyl-CoA_hydra_C"/>
</dbReference>